<dbReference type="AlphaFoldDB" id="A0A6B3R552"/>
<dbReference type="PANTHER" id="PTHR23526">
    <property type="entry name" value="INTEGRAL MEMBRANE TRANSPORT PROTEIN-RELATED"/>
    <property type="match status" value="1"/>
</dbReference>
<evidence type="ECO:0000256" key="4">
    <source>
        <dbReference type="SAM" id="Phobius"/>
    </source>
</evidence>
<feature type="transmembrane region" description="Helical" evidence="4">
    <location>
        <begin position="256"/>
        <end position="274"/>
    </location>
</feature>
<evidence type="ECO:0000259" key="5">
    <source>
        <dbReference type="PROSITE" id="PS50850"/>
    </source>
</evidence>
<protein>
    <submittedName>
        <fullName evidence="6">MFS transporter</fullName>
    </submittedName>
</protein>
<dbReference type="Gene3D" id="1.20.1250.20">
    <property type="entry name" value="MFS general substrate transporter like domains"/>
    <property type="match status" value="2"/>
</dbReference>
<reference evidence="6 7" key="1">
    <citation type="submission" date="2020-02" db="EMBL/GenBank/DDBJ databases">
        <title>Flavobacteriaceae Psychroflexus bacterium YR1-1, complete genome.</title>
        <authorList>
            <person name="Li Y."/>
            <person name="Wu S."/>
        </authorList>
    </citation>
    <scope>NUCLEOTIDE SEQUENCE [LARGE SCALE GENOMIC DNA]</scope>
    <source>
        <strain evidence="6 7">YR1-1</strain>
    </source>
</reference>
<sequence length="432" mass="47570">MSKTEEFYEFLTEDAETRACESIPDSECTQVPRNFSLNILNGSLTKLAEKLISPGLTLPWILSYLGAPLFLIGMLVPVKNVGSLLPQLLVSGTLREKEKRKPYWVGAGLTQGLCLLVSAILLAFIDNHSFVSYAIVIMLLLFSIASGVGSVSFKDVTGKTVPKGERGQMLSYRSTFGGALALIAGGALVFFLKEQDSKWLYTGLFAGAALLWIASALIFSRIVEEPGSTQGGRTPLQELKSGASLLKTDHSYRNFIITRALLMAIPLLDPFFILVAKDVSKENWNYLGFIILIGSLAQIVSSPFWGKLADKSSLYLMRISAGLSILSILYALVFVYSDSDFLNFYYFMPVLFINGIAYAGARLSRKTYIIDYAPDDERPTYVSVANTLIGIFTIVAASFGLIAEYFGLAYQFWFFLLLLVACISLSFTLKKV</sequence>
<dbReference type="EMBL" id="JAAIKD010000004">
    <property type="protein sequence ID" value="NEV94115.1"/>
    <property type="molecule type" value="Genomic_DNA"/>
</dbReference>
<feature type="transmembrane region" description="Helical" evidence="4">
    <location>
        <begin position="381"/>
        <end position="402"/>
    </location>
</feature>
<evidence type="ECO:0000256" key="2">
    <source>
        <dbReference type="ARBA" id="ARBA00022989"/>
    </source>
</evidence>
<dbReference type="GO" id="GO:0022857">
    <property type="term" value="F:transmembrane transporter activity"/>
    <property type="evidence" value="ECO:0007669"/>
    <property type="project" value="InterPro"/>
</dbReference>
<feature type="transmembrane region" description="Helical" evidence="4">
    <location>
        <begin position="199"/>
        <end position="219"/>
    </location>
</feature>
<accession>A0A6B3R552</accession>
<dbReference type="Proteomes" id="UP000478505">
    <property type="component" value="Unassembled WGS sequence"/>
</dbReference>
<feature type="transmembrane region" description="Helical" evidence="4">
    <location>
        <begin position="315"/>
        <end position="336"/>
    </location>
</feature>
<evidence type="ECO:0000256" key="1">
    <source>
        <dbReference type="ARBA" id="ARBA00022692"/>
    </source>
</evidence>
<evidence type="ECO:0000313" key="6">
    <source>
        <dbReference type="EMBL" id="NEV94115.1"/>
    </source>
</evidence>
<dbReference type="InterPro" id="IPR052528">
    <property type="entry name" value="Sugar_transport-like"/>
</dbReference>
<dbReference type="InterPro" id="IPR036259">
    <property type="entry name" value="MFS_trans_sf"/>
</dbReference>
<gene>
    <name evidence="6" type="ORF">G3567_08150</name>
</gene>
<dbReference type="InterPro" id="IPR020846">
    <property type="entry name" value="MFS_dom"/>
</dbReference>
<feature type="transmembrane region" description="Helical" evidence="4">
    <location>
        <begin position="131"/>
        <end position="153"/>
    </location>
</feature>
<feature type="transmembrane region" description="Helical" evidence="4">
    <location>
        <begin position="408"/>
        <end position="429"/>
    </location>
</feature>
<feature type="transmembrane region" description="Helical" evidence="4">
    <location>
        <begin position="342"/>
        <end position="361"/>
    </location>
</feature>
<organism evidence="6 7">
    <name type="scientific">Psychroflexus aurantiacus</name>
    <dbReference type="NCBI Taxonomy" id="2709310"/>
    <lineage>
        <taxon>Bacteria</taxon>
        <taxon>Pseudomonadati</taxon>
        <taxon>Bacteroidota</taxon>
        <taxon>Flavobacteriia</taxon>
        <taxon>Flavobacteriales</taxon>
        <taxon>Flavobacteriaceae</taxon>
        <taxon>Psychroflexus</taxon>
    </lineage>
</organism>
<dbReference type="RefSeq" id="WP_164004841.1">
    <property type="nucleotide sequence ID" value="NZ_JAAIKD010000004.1"/>
</dbReference>
<dbReference type="InterPro" id="IPR011701">
    <property type="entry name" value="MFS"/>
</dbReference>
<keyword evidence="7" id="KW-1185">Reference proteome</keyword>
<dbReference type="Pfam" id="PF07690">
    <property type="entry name" value="MFS_1"/>
    <property type="match status" value="1"/>
</dbReference>
<dbReference type="PANTHER" id="PTHR23526:SF2">
    <property type="entry name" value="MAJOR FACILITATOR SUPERFAMILY (MFS) PROFILE DOMAIN-CONTAINING PROTEIN"/>
    <property type="match status" value="1"/>
</dbReference>
<proteinExistence type="predicted"/>
<feature type="transmembrane region" description="Helical" evidence="4">
    <location>
        <begin position="61"/>
        <end position="82"/>
    </location>
</feature>
<feature type="domain" description="Major facilitator superfamily (MFS) profile" evidence="5">
    <location>
        <begin position="200"/>
        <end position="432"/>
    </location>
</feature>
<feature type="transmembrane region" description="Helical" evidence="4">
    <location>
        <begin position="174"/>
        <end position="193"/>
    </location>
</feature>
<feature type="transmembrane region" description="Helical" evidence="4">
    <location>
        <begin position="103"/>
        <end position="125"/>
    </location>
</feature>
<feature type="transmembrane region" description="Helical" evidence="4">
    <location>
        <begin position="286"/>
        <end position="306"/>
    </location>
</feature>
<dbReference type="SUPFAM" id="SSF103473">
    <property type="entry name" value="MFS general substrate transporter"/>
    <property type="match status" value="1"/>
</dbReference>
<keyword evidence="1 4" id="KW-0812">Transmembrane</keyword>
<keyword evidence="3 4" id="KW-0472">Membrane</keyword>
<comment type="caution">
    <text evidence="6">The sequence shown here is derived from an EMBL/GenBank/DDBJ whole genome shotgun (WGS) entry which is preliminary data.</text>
</comment>
<evidence type="ECO:0000256" key="3">
    <source>
        <dbReference type="ARBA" id="ARBA00023136"/>
    </source>
</evidence>
<dbReference type="PROSITE" id="PS50850">
    <property type="entry name" value="MFS"/>
    <property type="match status" value="1"/>
</dbReference>
<keyword evidence="2 4" id="KW-1133">Transmembrane helix</keyword>
<evidence type="ECO:0000313" key="7">
    <source>
        <dbReference type="Proteomes" id="UP000478505"/>
    </source>
</evidence>
<name>A0A6B3R552_9FLAO</name>